<keyword evidence="2" id="KW-1185">Reference proteome</keyword>
<reference evidence="1" key="1">
    <citation type="submission" date="2016-03" db="EMBL/GenBank/DDBJ databases">
        <title>Mechanisms controlling the formation of the plant cell surface in tip-growing cells are functionally conserved among land plants.</title>
        <authorList>
            <person name="Honkanen S."/>
            <person name="Jones V.A."/>
            <person name="Morieri G."/>
            <person name="Champion C."/>
            <person name="Hetherington A.J."/>
            <person name="Kelly S."/>
            <person name="Saint-Marcoux D."/>
            <person name="Proust H."/>
            <person name="Prescott H."/>
            <person name="Dolan L."/>
        </authorList>
    </citation>
    <scope>NUCLEOTIDE SEQUENCE [LARGE SCALE GENOMIC DNA]</scope>
    <source>
        <tissue evidence="1">Whole gametophyte</tissue>
    </source>
</reference>
<evidence type="ECO:0000313" key="1">
    <source>
        <dbReference type="EMBL" id="OAE28271.1"/>
    </source>
</evidence>
<accession>A0A176W6N9</accession>
<organism evidence="1 2">
    <name type="scientific">Marchantia polymorpha subsp. ruderalis</name>
    <dbReference type="NCBI Taxonomy" id="1480154"/>
    <lineage>
        <taxon>Eukaryota</taxon>
        <taxon>Viridiplantae</taxon>
        <taxon>Streptophyta</taxon>
        <taxon>Embryophyta</taxon>
        <taxon>Marchantiophyta</taxon>
        <taxon>Marchantiopsida</taxon>
        <taxon>Marchantiidae</taxon>
        <taxon>Marchantiales</taxon>
        <taxon>Marchantiaceae</taxon>
        <taxon>Marchantia</taxon>
    </lineage>
</organism>
<name>A0A176W6N9_MARPO</name>
<comment type="caution">
    <text evidence="1">The sequence shown here is derived from an EMBL/GenBank/DDBJ whole genome shotgun (WGS) entry which is preliminary data.</text>
</comment>
<proteinExistence type="predicted"/>
<sequence>MLKKNKLFLKSDKKMRTYSVIMVACMPALNDTRISAAATNEPVTVAKIMDHGNSQGLEFLPTYPVKVDIVSPLTIATLTSTTHGCWKYEKPAAAEALGTNAVWVQGYLCSPSANVLMDALTKASRGSSDGLACLTSSGLALQARSYIPRLCARFEILYLFFSQ</sequence>
<gene>
    <name evidence="1" type="ORF">AXG93_223s1070</name>
</gene>
<dbReference type="AlphaFoldDB" id="A0A176W6N9"/>
<dbReference type="EMBL" id="LVLJ01001743">
    <property type="protein sequence ID" value="OAE28271.1"/>
    <property type="molecule type" value="Genomic_DNA"/>
</dbReference>
<dbReference type="Proteomes" id="UP000077202">
    <property type="component" value="Unassembled WGS sequence"/>
</dbReference>
<evidence type="ECO:0000313" key="2">
    <source>
        <dbReference type="Proteomes" id="UP000077202"/>
    </source>
</evidence>
<protein>
    <submittedName>
        <fullName evidence="1">Uncharacterized protein</fullName>
    </submittedName>
</protein>